<name>A0A5B7G178_PORTR</name>
<keyword evidence="2" id="KW-1185">Reference proteome</keyword>
<accession>A0A5B7G178</accession>
<sequence length="69" mass="7985">MKMSVKEKQEEVCLRDVQEPYCACHYFRKAQGVTLTDRESCACHPYLPRTVCRASSGREKNIRSQCNSQ</sequence>
<dbReference type="Proteomes" id="UP000324222">
    <property type="component" value="Unassembled WGS sequence"/>
</dbReference>
<protein>
    <submittedName>
        <fullName evidence="1">Uncharacterized protein</fullName>
    </submittedName>
</protein>
<proteinExistence type="predicted"/>
<evidence type="ECO:0000313" key="2">
    <source>
        <dbReference type="Proteomes" id="UP000324222"/>
    </source>
</evidence>
<gene>
    <name evidence="1" type="ORF">E2C01_044840</name>
</gene>
<organism evidence="1 2">
    <name type="scientific">Portunus trituberculatus</name>
    <name type="common">Swimming crab</name>
    <name type="synonym">Neptunus trituberculatus</name>
    <dbReference type="NCBI Taxonomy" id="210409"/>
    <lineage>
        <taxon>Eukaryota</taxon>
        <taxon>Metazoa</taxon>
        <taxon>Ecdysozoa</taxon>
        <taxon>Arthropoda</taxon>
        <taxon>Crustacea</taxon>
        <taxon>Multicrustacea</taxon>
        <taxon>Malacostraca</taxon>
        <taxon>Eumalacostraca</taxon>
        <taxon>Eucarida</taxon>
        <taxon>Decapoda</taxon>
        <taxon>Pleocyemata</taxon>
        <taxon>Brachyura</taxon>
        <taxon>Eubrachyura</taxon>
        <taxon>Portunoidea</taxon>
        <taxon>Portunidae</taxon>
        <taxon>Portuninae</taxon>
        <taxon>Portunus</taxon>
    </lineage>
</organism>
<reference evidence="1 2" key="1">
    <citation type="submission" date="2019-05" db="EMBL/GenBank/DDBJ databases">
        <title>Another draft genome of Portunus trituberculatus and its Hox gene families provides insights of decapod evolution.</title>
        <authorList>
            <person name="Jeong J.-H."/>
            <person name="Song I."/>
            <person name="Kim S."/>
            <person name="Choi T."/>
            <person name="Kim D."/>
            <person name="Ryu S."/>
            <person name="Kim W."/>
        </authorList>
    </citation>
    <scope>NUCLEOTIDE SEQUENCE [LARGE SCALE GENOMIC DNA]</scope>
    <source>
        <tissue evidence="1">Muscle</tissue>
    </source>
</reference>
<comment type="caution">
    <text evidence="1">The sequence shown here is derived from an EMBL/GenBank/DDBJ whole genome shotgun (WGS) entry which is preliminary data.</text>
</comment>
<dbReference type="EMBL" id="VSRR010009873">
    <property type="protein sequence ID" value="MPC51003.1"/>
    <property type="molecule type" value="Genomic_DNA"/>
</dbReference>
<dbReference type="AlphaFoldDB" id="A0A5B7G178"/>
<evidence type="ECO:0000313" key="1">
    <source>
        <dbReference type="EMBL" id="MPC51003.1"/>
    </source>
</evidence>